<feature type="transmembrane region" description="Helical" evidence="2">
    <location>
        <begin position="12"/>
        <end position="34"/>
    </location>
</feature>
<feature type="transmembrane region" description="Helical" evidence="2">
    <location>
        <begin position="335"/>
        <end position="357"/>
    </location>
</feature>
<dbReference type="EMBL" id="MKVH01000013">
    <property type="protein sequence ID" value="OJX59358.1"/>
    <property type="molecule type" value="Genomic_DNA"/>
</dbReference>
<accession>A0A1M3L2B6</accession>
<dbReference type="Proteomes" id="UP000184233">
    <property type="component" value="Unassembled WGS sequence"/>
</dbReference>
<comment type="caution">
    <text evidence="3">The sequence shown here is derived from an EMBL/GenBank/DDBJ whole genome shotgun (WGS) entry which is preliminary data.</text>
</comment>
<feature type="transmembrane region" description="Helical" evidence="2">
    <location>
        <begin position="309"/>
        <end position="329"/>
    </location>
</feature>
<evidence type="ECO:0000256" key="2">
    <source>
        <dbReference type="SAM" id="Phobius"/>
    </source>
</evidence>
<keyword evidence="2" id="KW-0472">Membrane</keyword>
<dbReference type="STRING" id="1895771.BGO89_02775"/>
<evidence type="ECO:0000313" key="4">
    <source>
        <dbReference type="Proteomes" id="UP000184233"/>
    </source>
</evidence>
<evidence type="ECO:0000256" key="1">
    <source>
        <dbReference type="SAM" id="Coils"/>
    </source>
</evidence>
<organism evidence="3 4">
    <name type="scientific">Candidatus Kapaibacterium thiocyanatum</name>
    <dbReference type="NCBI Taxonomy" id="1895771"/>
    <lineage>
        <taxon>Bacteria</taxon>
        <taxon>Pseudomonadati</taxon>
        <taxon>Candidatus Kapaibacteriota</taxon>
        <taxon>Candidatus Kapaibacteriia</taxon>
        <taxon>Candidatus Kapaibacteriales</taxon>
        <taxon>Candidatus Kapaibacteriaceae</taxon>
        <taxon>Candidatus Kapaibacterium</taxon>
    </lineage>
</organism>
<evidence type="ECO:0000313" key="3">
    <source>
        <dbReference type="EMBL" id="OJX59358.1"/>
    </source>
</evidence>
<gene>
    <name evidence="3" type="ORF">BGO89_02775</name>
</gene>
<feature type="transmembrane region" description="Helical" evidence="2">
    <location>
        <begin position="134"/>
        <end position="156"/>
    </location>
</feature>
<proteinExistence type="predicted"/>
<feature type="coiled-coil region" evidence="1">
    <location>
        <begin position="357"/>
        <end position="388"/>
    </location>
</feature>
<keyword evidence="2" id="KW-0812">Transmembrane</keyword>
<name>A0A1M3L2B6_9BACT</name>
<dbReference type="AlphaFoldDB" id="A0A1M3L2B6"/>
<keyword evidence="1" id="KW-0175">Coiled coil</keyword>
<protein>
    <submittedName>
        <fullName evidence="3">Uncharacterized protein</fullName>
    </submittedName>
</protein>
<sequence>MTANAHKPNKAGIQHTLVFLALLVVLSYGAYSFIIPRVVEGAVLALFQPHDKKLKDNFKEVQPHLFAVVTDKFTGTVPSNEKLKQYIKTDYIFDFTSATREEALDGYTKGAGEWIMKANGEGGLGESAIIIEPILGFTVLSIVLGFGLAIVVTFFLPSGIGYMAQKVEREIHHTKDKIRLQTGFSTEIVDLLTMPDHDLAALEPHQVRSAFKFVWDRTSVDDEDVAAQHGKRIIRFEEVFAPDVDIVMFRNEVLYLRLKEFFSDFVLKEIQDTTNGIIWSRNRLAFFKGLRLYMAHHFTEKYSNNVTGFAYFGAAILIVIIGVRGLKFIPATKPSLILAAISLEGSLLALLAFGLVYTEEEERMDKMLKKMEDANKNQLETMKDVSQDMHSLAGALVGETSELIKRKVEEAIAESLASDDNVKRVVSDKVAEKIIIAMRESFPGGQRS</sequence>
<keyword evidence="2" id="KW-1133">Transmembrane helix</keyword>
<reference evidence="3 4" key="1">
    <citation type="submission" date="2016-09" db="EMBL/GenBank/DDBJ databases">
        <title>Genome-resolved meta-omics ties microbial dynamics to process performance in biotechnology for thiocyanate degradation.</title>
        <authorList>
            <person name="Kantor R.S."/>
            <person name="Huddy R.J."/>
            <person name="Iyer R."/>
            <person name="Thomas B.C."/>
            <person name="Brown C.T."/>
            <person name="Anantharaman K."/>
            <person name="Tringe S."/>
            <person name="Hettich R.L."/>
            <person name="Harrison S.T."/>
            <person name="Banfield J.F."/>
        </authorList>
    </citation>
    <scope>NUCLEOTIDE SEQUENCE [LARGE SCALE GENOMIC DNA]</scope>
    <source>
        <strain evidence="3">59-99</strain>
    </source>
</reference>